<accession>A0A558C8H2</accession>
<keyword evidence="3" id="KW-1185">Reference proteome</keyword>
<organism evidence="2 3">
    <name type="scientific">Amycolatopsis rhizosphaerae</name>
    <dbReference type="NCBI Taxonomy" id="2053003"/>
    <lineage>
        <taxon>Bacteria</taxon>
        <taxon>Bacillati</taxon>
        <taxon>Actinomycetota</taxon>
        <taxon>Actinomycetes</taxon>
        <taxon>Pseudonocardiales</taxon>
        <taxon>Pseudonocardiaceae</taxon>
        <taxon>Amycolatopsis</taxon>
    </lineage>
</organism>
<evidence type="ECO:0000259" key="1">
    <source>
        <dbReference type="Pfam" id="PF09983"/>
    </source>
</evidence>
<protein>
    <recommendedName>
        <fullName evidence="1">Wadjet protein JetD C-terminal domain-containing protein</fullName>
    </recommendedName>
</protein>
<dbReference type="Proteomes" id="UP000320011">
    <property type="component" value="Unassembled WGS sequence"/>
</dbReference>
<gene>
    <name evidence="2" type="ORF">FNH05_20820</name>
</gene>
<dbReference type="Pfam" id="PF09983">
    <property type="entry name" value="JetD_C"/>
    <property type="match status" value="1"/>
</dbReference>
<reference evidence="2 3" key="1">
    <citation type="submission" date="2019-07" db="EMBL/GenBank/DDBJ databases">
        <authorList>
            <person name="Duangmal K."/>
            <person name="Teo W.F.A."/>
        </authorList>
    </citation>
    <scope>NUCLEOTIDE SEQUENCE [LARGE SCALE GENOMIC DNA]</scope>
    <source>
        <strain evidence="2 3">TBRC 6029</strain>
    </source>
</reference>
<evidence type="ECO:0000313" key="3">
    <source>
        <dbReference type="Proteomes" id="UP000320011"/>
    </source>
</evidence>
<proteinExistence type="predicted"/>
<dbReference type="OrthoDB" id="322908at2"/>
<feature type="domain" description="Wadjet protein JetD C-terminal" evidence="1">
    <location>
        <begin position="17"/>
        <end position="101"/>
    </location>
</feature>
<dbReference type="AlphaFoldDB" id="A0A558C8H2"/>
<dbReference type="EMBL" id="VJWX01000216">
    <property type="protein sequence ID" value="TVT45091.1"/>
    <property type="molecule type" value="Genomic_DNA"/>
</dbReference>
<sequence length="196" mass="22069">MDTTRPSSDLAGRYRFRSKPAYVRFRHLQQHGTRFTELAVQVSELADMPLEARTVFVVENEITYLAFPPVEDAVVLFGGGYAVARLAPLWWLADKNLVYWGRYRHPRLRHPQPAAPLLRPYPFTADGPSDAPGTRKSVGARSELTNEHLEMLLPHEAALYTDLVEDPLGPAIRPEQDRVSYGAIEKTIRAPLPPAD</sequence>
<comment type="caution">
    <text evidence="2">The sequence shown here is derived from an EMBL/GenBank/DDBJ whole genome shotgun (WGS) entry which is preliminary data.</text>
</comment>
<name>A0A558C8H2_9PSEU</name>
<dbReference type="InterPro" id="IPR024534">
    <property type="entry name" value="JetD_C"/>
</dbReference>
<evidence type="ECO:0000313" key="2">
    <source>
        <dbReference type="EMBL" id="TVT45091.1"/>
    </source>
</evidence>
<reference evidence="2 3" key="2">
    <citation type="submission" date="2019-08" db="EMBL/GenBank/DDBJ databases">
        <title>Amycolatopsis acidicola sp. nov., isolated from peat swamp forest soil.</title>
        <authorList>
            <person name="Srisuk N."/>
        </authorList>
    </citation>
    <scope>NUCLEOTIDE SEQUENCE [LARGE SCALE GENOMIC DNA]</scope>
    <source>
        <strain evidence="2 3">TBRC 6029</strain>
    </source>
</reference>